<dbReference type="SUPFAM" id="SSF48452">
    <property type="entry name" value="TPR-like"/>
    <property type="match status" value="1"/>
</dbReference>
<keyword evidence="1" id="KW-0802">TPR repeat</keyword>
<gene>
    <name evidence="3" type="ordered locus">Dtpsy_2092</name>
</gene>
<sequence length="190" mass="20617">MTPARRPALRCLHLLAATVALLAASWAQADEYADISRLLQLGKPAEAIVKLDQRLAATPRDPQLRFLRAVALADSGKPTEAIDAFVQLTEDYPELPEPYNNLAVLYASQNQLEKARAALETAIRTKPDYATAHENLGDIHAKLASQSYLRAQQLDRATAASVAPKLKLLRELFAAESKPAAPQAATPASR</sequence>
<dbReference type="InterPro" id="IPR011990">
    <property type="entry name" value="TPR-like_helical_dom_sf"/>
</dbReference>
<accession>A0A9J9QBM3</accession>
<feature type="chain" id="PRO_5039918303" evidence="2">
    <location>
        <begin position="30"/>
        <end position="190"/>
    </location>
</feature>
<dbReference type="Gene3D" id="1.25.40.10">
    <property type="entry name" value="Tetratricopeptide repeat domain"/>
    <property type="match status" value="1"/>
</dbReference>
<feature type="signal peptide" evidence="2">
    <location>
        <begin position="1"/>
        <end position="29"/>
    </location>
</feature>
<proteinExistence type="predicted"/>
<dbReference type="Pfam" id="PF13432">
    <property type="entry name" value="TPR_16"/>
    <property type="match status" value="1"/>
</dbReference>
<dbReference type="PROSITE" id="PS50005">
    <property type="entry name" value="TPR"/>
    <property type="match status" value="1"/>
</dbReference>
<dbReference type="Pfam" id="PF13414">
    <property type="entry name" value="TPR_11"/>
    <property type="match status" value="1"/>
</dbReference>
<evidence type="ECO:0000256" key="2">
    <source>
        <dbReference type="SAM" id="SignalP"/>
    </source>
</evidence>
<organism evidence="3 4">
    <name type="scientific">Acidovorax ebreus (strain TPSY)</name>
    <name type="common">Diaphorobacter sp. (strain TPSY)</name>
    <dbReference type="NCBI Taxonomy" id="535289"/>
    <lineage>
        <taxon>Bacteria</taxon>
        <taxon>Pseudomonadati</taxon>
        <taxon>Pseudomonadota</taxon>
        <taxon>Betaproteobacteria</taxon>
        <taxon>Burkholderiales</taxon>
        <taxon>Comamonadaceae</taxon>
        <taxon>Diaphorobacter</taxon>
    </lineage>
</organism>
<reference evidence="3 4" key="1">
    <citation type="journal article" date="2010" name="J. Bacteriol.">
        <title>Completed genome sequence of the anaerobic iron-oxidizing bacterium Acidovorax ebreus strain TPSY.</title>
        <authorList>
            <person name="Byrne-Bailey K.G."/>
            <person name="Weber K.A."/>
            <person name="Chair A.H."/>
            <person name="Bose S."/>
            <person name="Knox T."/>
            <person name="Spanbauer T.L."/>
            <person name="Chertkov O."/>
            <person name="Coates J.D."/>
        </authorList>
    </citation>
    <scope>NUCLEOTIDE SEQUENCE [LARGE SCALE GENOMIC DNA]</scope>
    <source>
        <strain evidence="3 4">TPSY</strain>
    </source>
</reference>
<dbReference type="AlphaFoldDB" id="A0A9J9QBM3"/>
<dbReference type="EMBL" id="CP001392">
    <property type="protein sequence ID" value="ACM33547.1"/>
    <property type="molecule type" value="Genomic_DNA"/>
</dbReference>
<dbReference type="SMART" id="SM00028">
    <property type="entry name" value="TPR"/>
    <property type="match status" value="2"/>
</dbReference>
<keyword evidence="2" id="KW-0732">Signal</keyword>
<protein>
    <submittedName>
        <fullName evidence="3">TPR repeat-containing protein</fullName>
    </submittedName>
</protein>
<dbReference type="KEGG" id="dia:Dtpsy_2092"/>
<name>A0A9J9QBM3_ACIET</name>
<dbReference type="Proteomes" id="UP000000450">
    <property type="component" value="Chromosome"/>
</dbReference>
<evidence type="ECO:0000313" key="4">
    <source>
        <dbReference type="Proteomes" id="UP000000450"/>
    </source>
</evidence>
<dbReference type="InterPro" id="IPR019734">
    <property type="entry name" value="TPR_rpt"/>
</dbReference>
<evidence type="ECO:0000313" key="3">
    <source>
        <dbReference type="EMBL" id="ACM33547.1"/>
    </source>
</evidence>
<keyword evidence="4" id="KW-1185">Reference proteome</keyword>
<dbReference type="RefSeq" id="WP_015913571.1">
    <property type="nucleotide sequence ID" value="NC_011992.1"/>
</dbReference>
<evidence type="ECO:0000256" key="1">
    <source>
        <dbReference type="PROSITE-ProRule" id="PRU00339"/>
    </source>
</evidence>
<feature type="repeat" description="TPR" evidence="1">
    <location>
        <begin position="96"/>
        <end position="129"/>
    </location>
</feature>